<dbReference type="RefSeq" id="WP_055464011.1">
    <property type="nucleotide sequence ID" value="NZ_CYHG01000011.1"/>
</dbReference>
<dbReference type="InterPro" id="IPR027591">
    <property type="entry name" value="CofD-rel_GAK"/>
</dbReference>
<protein>
    <submittedName>
        <fullName evidence="1">CofD-related protein, GAK system</fullName>
    </submittedName>
</protein>
<gene>
    <name evidence="1" type="ORF">Ga0061065_11122</name>
</gene>
<proteinExistence type="predicted"/>
<dbReference type="NCBIfam" id="TIGR04357">
    <property type="entry name" value="CofD_rel_GAK"/>
    <property type="match status" value="1"/>
</dbReference>
<dbReference type="InterPro" id="IPR038136">
    <property type="entry name" value="CofD-like_dom_sf"/>
</dbReference>
<dbReference type="AlphaFoldDB" id="A0A0K6IQR6"/>
<dbReference type="Gene3D" id="3.40.50.10680">
    <property type="entry name" value="CofD-like domains"/>
    <property type="match status" value="1"/>
</dbReference>
<dbReference type="OrthoDB" id="5413830at2"/>
<organism evidence="1 2">
    <name type="scientific">Marinomonas fungiae</name>
    <dbReference type="NCBI Taxonomy" id="1137284"/>
    <lineage>
        <taxon>Bacteria</taxon>
        <taxon>Pseudomonadati</taxon>
        <taxon>Pseudomonadota</taxon>
        <taxon>Gammaproteobacteria</taxon>
        <taxon>Oceanospirillales</taxon>
        <taxon>Oceanospirillaceae</taxon>
        <taxon>Marinomonas</taxon>
    </lineage>
</organism>
<dbReference type="PANTHER" id="PTHR31240:SF0">
    <property type="entry name" value="MATERNAL EFFECT EMBRYO ARREST 18"/>
    <property type="match status" value="1"/>
</dbReference>
<sequence>MANVTRRLKVPDSVRIHRYQSLPELAPSVLFFSGGSALNKISRELKRYTHHSVHLVTPFDSGGSSAKLRQAFSMPAVGDLRSRIMALADETVLGQPDVYELFRYRLSQEATAQQLEQELAQLADGSHPLMQAIVTPMKALIKTQLACLCKHLPEGFDLRGASVGNLIIAGGYLGHQQLLDPIIFLFSRLVKTLGQVTTIVDETHHLGVRLDSGEVILGQHLMTGKEHPPLQRPIAEIWLNQGLEAECPISAYLAEDRSQSIEQADLICYPPGSFFTSLMANLLVSGVAQAIVANPNPKVYLPNLGTDPEQLGWSLIARIECILTKLLGSPELNLHTPVLNWVLLDLDYDYGAIDPVRLAKWGISVVRTPLIKDKPERYDERLVVEALLSFA</sequence>
<dbReference type="PANTHER" id="PTHR31240">
    <property type="entry name" value="MATERNAL EFFECT EMBRYO ARREST 18"/>
    <property type="match status" value="1"/>
</dbReference>
<dbReference type="GO" id="GO:0043743">
    <property type="term" value="F:LPPG:FO 2-phospho-L-lactate transferase activity"/>
    <property type="evidence" value="ECO:0007669"/>
    <property type="project" value="InterPro"/>
</dbReference>
<dbReference type="STRING" id="1137284.GCA_001418205_02962"/>
<evidence type="ECO:0000313" key="1">
    <source>
        <dbReference type="EMBL" id="CUB05434.1"/>
    </source>
</evidence>
<dbReference type="InterPro" id="IPR002882">
    <property type="entry name" value="CofD"/>
</dbReference>
<dbReference type="Proteomes" id="UP000182769">
    <property type="component" value="Unassembled WGS sequence"/>
</dbReference>
<name>A0A0K6IQR6_9GAMM</name>
<keyword evidence="2" id="KW-1185">Reference proteome</keyword>
<dbReference type="EMBL" id="CYHG01000011">
    <property type="protein sequence ID" value="CUB05434.1"/>
    <property type="molecule type" value="Genomic_DNA"/>
</dbReference>
<evidence type="ECO:0000313" key="2">
    <source>
        <dbReference type="Proteomes" id="UP000182769"/>
    </source>
</evidence>
<accession>A0A0K6IQR6</accession>
<dbReference type="SUPFAM" id="SSF142338">
    <property type="entry name" value="CofD-like"/>
    <property type="match status" value="1"/>
</dbReference>
<dbReference type="Pfam" id="PF01933">
    <property type="entry name" value="CofD"/>
    <property type="match status" value="1"/>
</dbReference>
<dbReference type="CDD" id="cd07187">
    <property type="entry name" value="YvcK_like"/>
    <property type="match status" value="1"/>
</dbReference>
<reference evidence="2" key="1">
    <citation type="submission" date="2015-08" db="EMBL/GenBank/DDBJ databases">
        <authorList>
            <person name="Varghese N."/>
        </authorList>
    </citation>
    <scope>NUCLEOTIDE SEQUENCE [LARGE SCALE GENOMIC DNA]</scope>
    <source>
        <strain evidence="2">JCM 18476</strain>
    </source>
</reference>